<dbReference type="EMBL" id="LLXU01000066">
    <property type="protein sequence ID" value="KRG44825.1"/>
    <property type="molecule type" value="Genomic_DNA"/>
</dbReference>
<dbReference type="Proteomes" id="UP000051802">
    <property type="component" value="Unassembled WGS sequence"/>
</dbReference>
<dbReference type="OrthoDB" id="7576954at2"/>
<proteinExistence type="predicted"/>
<organism evidence="1 2">
    <name type="scientific">Stenotrophomonas panacihumi</name>
    <dbReference type="NCBI Taxonomy" id="676599"/>
    <lineage>
        <taxon>Bacteria</taxon>
        <taxon>Pseudomonadati</taxon>
        <taxon>Pseudomonadota</taxon>
        <taxon>Gammaproteobacteria</taxon>
        <taxon>Lysobacterales</taxon>
        <taxon>Lysobacteraceae</taxon>
        <taxon>Stenotrophomonas</taxon>
    </lineage>
</organism>
<accession>A0A0R0AK18</accession>
<sequence>MSKALSGLRLGVQDSLQHFDHCTPEQLASLDALLRARGFVSVSELRRRYSRKYRGVLKRGVIRSEEEYYLVKSILDDRWEALSEEEQVQLGSWLLAFEKRAADAKQ</sequence>
<protein>
    <submittedName>
        <fullName evidence="1">Uncharacterized protein</fullName>
    </submittedName>
</protein>
<evidence type="ECO:0000313" key="1">
    <source>
        <dbReference type="EMBL" id="KRG44825.1"/>
    </source>
</evidence>
<name>A0A0R0AK18_9GAMM</name>
<comment type="caution">
    <text evidence="1">The sequence shown here is derived from an EMBL/GenBank/DDBJ whole genome shotgun (WGS) entry which is preliminary data.</text>
</comment>
<gene>
    <name evidence="1" type="ORF">ARC20_07940</name>
</gene>
<dbReference type="AlphaFoldDB" id="A0A0R0AK18"/>
<evidence type="ECO:0000313" key="2">
    <source>
        <dbReference type="Proteomes" id="UP000051802"/>
    </source>
</evidence>
<keyword evidence="2" id="KW-1185">Reference proteome</keyword>
<reference evidence="1 2" key="1">
    <citation type="submission" date="2015-10" db="EMBL/GenBank/DDBJ databases">
        <title>Genome sequencing and analysis of members of genus Stenotrophomonas.</title>
        <authorList>
            <person name="Patil P.P."/>
            <person name="Midha S."/>
            <person name="Patil P.B."/>
        </authorList>
    </citation>
    <scope>NUCLEOTIDE SEQUENCE [LARGE SCALE GENOMIC DNA]</scope>
    <source>
        <strain evidence="1 2">JCM 16536</strain>
    </source>
</reference>
<dbReference type="RefSeq" id="WP_057646057.1">
    <property type="nucleotide sequence ID" value="NZ_LLXU01000066.1"/>
</dbReference>